<dbReference type="AlphaFoldDB" id="A0A1Y0I5J9"/>
<dbReference type="EMBL" id="CP021425">
    <property type="protein sequence ID" value="ARU55520.1"/>
    <property type="molecule type" value="Genomic_DNA"/>
</dbReference>
<keyword evidence="1" id="KW-0472">Membrane</keyword>
<evidence type="ECO:0000313" key="2">
    <source>
        <dbReference type="EMBL" id="ARU55520.1"/>
    </source>
</evidence>
<accession>A0A1Y0I5J9</accession>
<protein>
    <submittedName>
        <fullName evidence="2">Multipass membrane protein</fullName>
    </submittedName>
</protein>
<reference evidence="2 3" key="1">
    <citation type="submission" date="2017-05" db="EMBL/GenBank/DDBJ databases">
        <title>Genomic insights into alkan degradation activity of Oleiphilus messinensis.</title>
        <authorList>
            <person name="Kozyavkin S.A."/>
            <person name="Slesarev A.I."/>
            <person name="Golyshin P.N."/>
            <person name="Korzhenkov A."/>
            <person name="Golyshina O.N."/>
            <person name="Toshchakov S.V."/>
        </authorList>
    </citation>
    <scope>NUCLEOTIDE SEQUENCE [LARGE SCALE GENOMIC DNA]</scope>
    <source>
        <strain evidence="2 3">ME102</strain>
    </source>
</reference>
<feature type="transmembrane region" description="Helical" evidence="1">
    <location>
        <begin position="47"/>
        <end position="64"/>
    </location>
</feature>
<keyword evidence="1" id="KW-0812">Transmembrane</keyword>
<name>A0A1Y0I5J9_9GAMM</name>
<sequence>MLINAGLFQICWFLAVVLQSNWMWWAVVLMLAHALIYVAGNLRALRAVVFVAILGIVLDTGLRWSGTYLFPGQELDIGAWMLPLWLYGLWLAFALTIPISLSWLAQRRVLWVVSCGVIGPVSYLAGRKLGAIDYPDVTIAVQAVQWSGLAWITQDFLDVTVRDNDSDANSDVAQG</sequence>
<dbReference type="Pfam" id="PF11086">
    <property type="entry name" value="DUF2878"/>
    <property type="match status" value="1"/>
</dbReference>
<gene>
    <name evidence="2" type="ORF">OLMES_1443</name>
</gene>
<organism evidence="2 3">
    <name type="scientific">Oleiphilus messinensis</name>
    <dbReference type="NCBI Taxonomy" id="141451"/>
    <lineage>
        <taxon>Bacteria</taxon>
        <taxon>Pseudomonadati</taxon>
        <taxon>Pseudomonadota</taxon>
        <taxon>Gammaproteobacteria</taxon>
        <taxon>Oceanospirillales</taxon>
        <taxon>Oleiphilaceae</taxon>
        <taxon>Oleiphilus</taxon>
    </lineage>
</organism>
<evidence type="ECO:0000313" key="3">
    <source>
        <dbReference type="Proteomes" id="UP000196027"/>
    </source>
</evidence>
<evidence type="ECO:0000256" key="1">
    <source>
        <dbReference type="SAM" id="Phobius"/>
    </source>
</evidence>
<dbReference type="Proteomes" id="UP000196027">
    <property type="component" value="Chromosome"/>
</dbReference>
<keyword evidence="3" id="KW-1185">Reference proteome</keyword>
<dbReference type="KEGG" id="ome:OLMES_1443"/>
<keyword evidence="1" id="KW-1133">Transmembrane helix</keyword>
<proteinExistence type="predicted"/>
<feature type="transmembrane region" description="Helical" evidence="1">
    <location>
        <begin position="84"/>
        <end position="104"/>
    </location>
</feature>
<dbReference type="InterPro" id="IPR021306">
    <property type="entry name" value="DUF2878"/>
</dbReference>